<gene>
    <name evidence="1" type="primary">PARPA_04133.1 scaffold 11792</name>
</gene>
<accession>A0A0B7MWN8</accession>
<protein>
    <submittedName>
        <fullName evidence="1">Uncharacterized protein</fullName>
    </submittedName>
</protein>
<keyword evidence="2" id="KW-1185">Reference proteome</keyword>
<evidence type="ECO:0000313" key="1">
    <source>
        <dbReference type="EMBL" id="CEP10451.1"/>
    </source>
</evidence>
<dbReference type="AlphaFoldDB" id="A0A0B7MWN8"/>
<reference evidence="1 2" key="1">
    <citation type="submission" date="2014-09" db="EMBL/GenBank/DDBJ databases">
        <authorList>
            <person name="Ellenberger Sabrina"/>
        </authorList>
    </citation>
    <scope>NUCLEOTIDE SEQUENCE [LARGE SCALE GENOMIC DNA]</scope>
    <source>
        <strain evidence="1 2">CBS 412.66</strain>
    </source>
</reference>
<dbReference type="EMBL" id="LN724120">
    <property type="protein sequence ID" value="CEP10451.1"/>
    <property type="molecule type" value="Genomic_DNA"/>
</dbReference>
<sequence>MAVFNKNETRVNKFLNGKELSVVITTTKSSFARGVITFQCKHGGFTEQPIKRRLSAASDDVAKRVISTSRSLCPMQIFGRRSKLDKVAINKSVDDHSYPLPRDVRAYTYIQHLERWILRF</sequence>
<dbReference type="Proteomes" id="UP000054107">
    <property type="component" value="Unassembled WGS sequence"/>
</dbReference>
<name>A0A0B7MWN8_9FUNG</name>
<proteinExistence type="predicted"/>
<organism evidence="1 2">
    <name type="scientific">Parasitella parasitica</name>
    <dbReference type="NCBI Taxonomy" id="35722"/>
    <lineage>
        <taxon>Eukaryota</taxon>
        <taxon>Fungi</taxon>
        <taxon>Fungi incertae sedis</taxon>
        <taxon>Mucoromycota</taxon>
        <taxon>Mucoromycotina</taxon>
        <taxon>Mucoromycetes</taxon>
        <taxon>Mucorales</taxon>
        <taxon>Mucorineae</taxon>
        <taxon>Mucoraceae</taxon>
        <taxon>Parasitella</taxon>
    </lineage>
</organism>
<evidence type="ECO:0000313" key="2">
    <source>
        <dbReference type="Proteomes" id="UP000054107"/>
    </source>
</evidence>